<evidence type="ECO:0000256" key="2">
    <source>
        <dbReference type="ARBA" id="ARBA00023136"/>
    </source>
</evidence>
<dbReference type="InterPro" id="IPR006664">
    <property type="entry name" value="OMP_bac"/>
</dbReference>
<dbReference type="GO" id="GO:0009279">
    <property type="term" value="C:cell outer membrane"/>
    <property type="evidence" value="ECO:0007669"/>
    <property type="project" value="UniProtKB-SubCell"/>
</dbReference>
<keyword evidence="2" id="KW-0472">Membrane</keyword>
<gene>
    <name evidence="5" type="ORF">LCGC14_2852270</name>
</gene>
<dbReference type="PANTHER" id="PTHR30329">
    <property type="entry name" value="STATOR ELEMENT OF FLAGELLAR MOTOR COMPLEX"/>
    <property type="match status" value="1"/>
</dbReference>
<organism evidence="5">
    <name type="scientific">marine sediment metagenome</name>
    <dbReference type="NCBI Taxonomy" id="412755"/>
    <lineage>
        <taxon>unclassified sequences</taxon>
        <taxon>metagenomes</taxon>
        <taxon>ecological metagenomes</taxon>
    </lineage>
</organism>
<dbReference type="PROSITE" id="PS51123">
    <property type="entry name" value="OMPA_2"/>
    <property type="match status" value="1"/>
</dbReference>
<protein>
    <recommendedName>
        <fullName evidence="4">OmpA-like domain-containing protein</fullName>
    </recommendedName>
</protein>
<keyword evidence="3" id="KW-0998">Cell outer membrane</keyword>
<dbReference type="Pfam" id="PF00691">
    <property type="entry name" value="OmpA"/>
    <property type="match status" value="1"/>
</dbReference>
<feature type="non-terminal residue" evidence="5">
    <location>
        <position position="1"/>
    </location>
</feature>
<dbReference type="Gene3D" id="3.30.1330.60">
    <property type="entry name" value="OmpA-like domain"/>
    <property type="match status" value="1"/>
</dbReference>
<evidence type="ECO:0000256" key="3">
    <source>
        <dbReference type="ARBA" id="ARBA00023237"/>
    </source>
</evidence>
<dbReference type="CDD" id="cd07185">
    <property type="entry name" value="OmpA_C-like"/>
    <property type="match status" value="1"/>
</dbReference>
<name>A0A0F8Y823_9ZZZZ</name>
<evidence type="ECO:0000259" key="4">
    <source>
        <dbReference type="PROSITE" id="PS51123"/>
    </source>
</evidence>
<dbReference type="EMBL" id="LAZR01054894">
    <property type="protein sequence ID" value="KKK77567.1"/>
    <property type="molecule type" value="Genomic_DNA"/>
</dbReference>
<dbReference type="InterPro" id="IPR006665">
    <property type="entry name" value="OmpA-like"/>
</dbReference>
<sequence>VETTTGEDGEFRFMLKPSTDYVFVATREGYLNGKERETTKGQEKSTDFRATIYLSNIRETIELSNSNVFYDFAKWDLRPEAMVSLDKLIETLIDNPTITIELMAHTDSRDSPEFNLDLSQKRAQSVVDYLIERGIDDLRVTAKGYGETMPKTVNKRISENYTFLPEGTLLDDDFVDGLPQTQQEEAHQLNRRTEFRVLRTNYKPAG</sequence>
<accession>A0A0F8Y823</accession>
<evidence type="ECO:0000256" key="1">
    <source>
        <dbReference type="ARBA" id="ARBA00004442"/>
    </source>
</evidence>
<dbReference type="AlphaFoldDB" id="A0A0F8Y823"/>
<dbReference type="InterPro" id="IPR050330">
    <property type="entry name" value="Bact_OuterMem_StrucFunc"/>
</dbReference>
<reference evidence="5" key="1">
    <citation type="journal article" date="2015" name="Nature">
        <title>Complex archaea that bridge the gap between prokaryotes and eukaryotes.</title>
        <authorList>
            <person name="Spang A."/>
            <person name="Saw J.H."/>
            <person name="Jorgensen S.L."/>
            <person name="Zaremba-Niedzwiedzka K."/>
            <person name="Martijn J."/>
            <person name="Lind A.E."/>
            <person name="van Eijk R."/>
            <person name="Schleper C."/>
            <person name="Guy L."/>
            <person name="Ettema T.J."/>
        </authorList>
    </citation>
    <scope>NUCLEOTIDE SEQUENCE</scope>
</reference>
<dbReference type="InterPro" id="IPR036737">
    <property type="entry name" value="OmpA-like_sf"/>
</dbReference>
<dbReference type="PANTHER" id="PTHR30329:SF21">
    <property type="entry name" value="LIPOPROTEIN YIAD-RELATED"/>
    <property type="match status" value="1"/>
</dbReference>
<feature type="domain" description="OmpA-like" evidence="4">
    <location>
        <begin position="57"/>
        <end position="201"/>
    </location>
</feature>
<proteinExistence type="predicted"/>
<dbReference type="PRINTS" id="PR01021">
    <property type="entry name" value="OMPADOMAIN"/>
</dbReference>
<dbReference type="SUPFAM" id="SSF103088">
    <property type="entry name" value="OmpA-like"/>
    <property type="match status" value="1"/>
</dbReference>
<comment type="caution">
    <text evidence="5">The sequence shown here is derived from an EMBL/GenBank/DDBJ whole genome shotgun (WGS) entry which is preliminary data.</text>
</comment>
<evidence type="ECO:0000313" key="5">
    <source>
        <dbReference type="EMBL" id="KKK77567.1"/>
    </source>
</evidence>
<comment type="subcellular location">
    <subcellularLocation>
        <location evidence="1">Cell outer membrane</location>
    </subcellularLocation>
</comment>